<dbReference type="AlphaFoldDB" id="A0A1H3X1B0"/>
<dbReference type="InterPro" id="IPR027471">
    <property type="entry name" value="YbeD-like_sf"/>
</dbReference>
<sequence length="97" mass="11308">MQDKQQDEFYNKLRRQLEKLDKWPGPYLFKFILPTTHEKELQKLSSLFDDMGAVIKTKQSSKGKYTSVSIHVKMKSPEDVVEKYKEVGQEVDGVISL</sequence>
<proteinExistence type="predicted"/>
<protein>
    <recommendedName>
        <fullName evidence="3">DUF493 domain-containing protein</fullName>
    </recommendedName>
</protein>
<dbReference type="RefSeq" id="WP_093239366.1">
    <property type="nucleotide sequence ID" value="NZ_FNQF01000002.1"/>
</dbReference>
<reference evidence="1 2" key="1">
    <citation type="submission" date="2016-10" db="EMBL/GenBank/DDBJ databases">
        <authorList>
            <person name="de Groot N.N."/>
        </authorList>
    </citation>
    <scope>NUCLEOTIDE SEQUENCE [LARGE SCALE GENOMIC DNA]</scope>
    <source>
        <strain evidence="1 2">DSM 23581</strain>
    </source>
</reference>
<accession>A0A1H3X1B0</accession>
<dbReference type="InterPro" id="IPR007454">
    <property type="entry name" value="UPF0250_YbeD-like"/>
</dbReference>
<dbReference type="STRING" id="908615.SAMN05421540_102204"/>
<dbReference type="Proteomes" id="UP000198820">
    <property type="component" value="Unassembled WGS sequence"/>
</dbReference>
<dbReference type="SUPFAM" id="SSF117991">
    <property type="entry name" value="YbeD/HP0495-like"/>
    <property type="match status" value="1"/>
</dbReference>
<evidence type="ECO:0008006" key="3">
    <source>
        <dbReference type="Google" id="ProtNLM"/>
    </source>
</evidence>
<name>A0A1H3X1B0_9FLAO</name>
<dbReference type="Gene3D" id="3.30.70.260">
    <property type="match status" value="1"/>
</dbReference>
<gene>
    <name evidence="1" type="ORF">SAMN05421540_102204</name>
</gene>
<evidence type="ECO:0000313" key="2">
    <source>
        <dbReference type="Proteomes" id="UP000198820"/>
    </source>
</evidence>
<evidence type="ECO:0000313" key="1">
    <source>
        <dbReference type="EMBL" id="SDZ92771.1"/>
    </source>
</evidence>
<dbReference type="EMBL" id="FNQF01000002">
    <property type="protein sequence ID" value="SDZ92771.1"/>
    <property type="molecule type" value="Genomic_DNA"/>
</dbReference>
<keyword evidence="2" id="KW-1185">Reference proteome</keyword>
<dbReference type="Pfam" id="PF04359">
    <property type="entry name" value="DUF493"/>
    <property type="match status" value="1"/>
</dbReference>
<organism evidence="1 2">
    <name type="scientific">Psychroflexus halocasei</name>
    <dbReference type="NCBI Taxonomy" id="908615"/>
    <lineage>
        <taxon>Bacteria</taxon>
        <taxon>Pseudomonadati</taxon>
        <taxon>Bacteroidota</taxon>
        <taxon>Flavobacteriia</taxon>
        <taxon>Flavobacteriales</taxon>
        <taxon>Flavobacteriaceae</taxon>
        <taxon>Psychroflexus</taxon>
    </lineage>
</organism>